<dbReference type="InParanoid" id="A0A2K1I9W5"/>
<protein>
    <submittedName>
        <fullName evidence="1">Uncharacterized protein</fullName>
    </submittedName>
</protein>
<reference evidence="1" key="1">
    <citation type="journal article" date="2008" name="Science">
        <title>The Physcomitrella genome reveals evolutionary insights into the conquest of land by plants.</title>
        <authorList>
            <person name="Rensing S."/>
            <person name="Lang D."/>
            <person name="Zimmer A."/>
            <person name="Terry A."/>
            <person name="Salamov A."/>
            <person name="Shapiro H."/>
            <person name="Nishiyama T."/>
            <person name="Perroud P.-F."/>
            <person name="Lindquist E."/>
            <person name="Kamisugi Y."/>
            <person name="Tanahashi T."/>
            <person name="Sakakibara K."/>
            <person name="Fujita T."/>
            <person name="Oishi K."/>
            <person name="Shin-I T."/>
            <person name="Kuroki Y."/>
            <person name="Toyoda A."/>
            <person name="Suzuki Y."/>
            <person name="Hashimoto A."/>
            <person name="Yamaguchi K."/>
            <person name="Sugano A."/>
            <person name="Kohara Y."/>
            <person name="Fujiyama A."/>
            <person name="Anterola A."/>
            <person name="Aoki S."/>
            <person name="Ashton N."/>
            <person name="Barbazuk W.B."/>
            <person name="Barker E."/>
            <person name="Bennetzen J."/>
            <person name="Bezanilla M."/>
            <person name="Blankenship R."/>
            <person name="Cho S.H."/>
            <person name="Dutcher S."/>
            <person name="Estelle M."/>
            <person name="Fawcett J.A."/>
            <person name="Gundlach H."/>
            <person name="Hanada K."/>
            <person name="Heyl A."/>
            <person name="Hicks K.A."/>
            <person name="Hugh J."/>
            <person name="Lohr M."/>
            <person name="Mayer K."/>
            <person name="Melkozernov A."/>
            <person name="Murata T."/>
            <person name="Nelson D."/>
            <person name="Pils B."/>
            <person name="Prigge M."/>
            <person name="Reiss B."/>
            <person name="Renner T."/>
            <person name="Rombauts S."/>
            <person name="Rushton P."/>
            <person name="Sanderfoot A."/>
            <person name="Schween G."/>
            <person name="Shiu S.-H."/>
            <person name="Stueber K."/>
            <person name="Theodoulou F.L."/>
            <person name="Tu H."/>
            <person name="Van de Peer Y."/>
            <person name="Verrier P.J."/>
            <person name="Waters E."/>
            <person name="Wood A."/>
            <person name="Yang L."/>
            <person name="Cove D."/>
            <person name="Cuming A."/>
            <person name="Hasebe M."/>
            <person name="Lucas S."/>
            <person name="Mishler D.B."/>
            <person name="Reski R."/>
            <person name="Grigoriev I."/>
            <person name="Quatrano R.S."/>
            <person name="Boore J.L."/>
        </authorList>
    </citation>
    <scope>NUCLEOTIDE SEQUENCE [LARGE SCALE GENOMIC DNA]</scope>
</reference>
<comment type="caution">
    <text evidence="1">The sequence shown here is derived from an EMBL/GenBank/DDBJ whole genome shotgun (WGS) entry which is preliminary data.</text>
</comment>
<evidence type="ECO:0000313" key="1">
    <source>
        <dbReference type="EMBL" id="PNR26072.1"/>
    </source>
</evidence>
<name>A0A2K1I9W5_PHYPA</name>
<dbReference type="AlphaFoldDB" id="A0A2K1I9W5"/>
<dbReference type="EMBL" id="ABEU02000102">
    <property type="protein sequence ID" value="PNR26072.1"/>
    <property type="molecule type" value="Genomic_DNA"/>
</dbReference>
<reference evidence="1" key="2">
    <citation type="journal article" date="2018" name="Plant J.">
        <title>The Physcomitrella patens chromosome-scale assembly reveals moss genome structure and evolution.</title>
        <authorList>
            <person name="Lang D."/>
            <person name="Ullrich K.K."/>
            <person name="Murat F."/>
            <person name="Fuchs J."/>
            <person name="Jenkins J."/>
            <person name="Haas F.B."/>
            <person name="Piednoel M."/>
            <person name="Gundlach H."/>
            <person name="Van Bel M."/>
            <person name="Meyberg R."/>
            <person name="Vives C."/>
            <person name="Morata J."/>
            <person name="Symeonidi A."/>
            <person name="Hiss M."/>
            <person name="Muchero W."/>
            <person name="Kamisugi Y."/>
            <person name="Saleh O."/>
            <person name="Blanc G."/>
            <person name="Decker E.L."/>
            <person name="van Gessel N."/>
            <person name="Grimwood J."/>
            <person name="Hayes R.D."/>
            <person name="Graham S.W."/>
            <person name="Gunter L.E."/>
            <person name="McDaniel S.F."/>
            <person name="Hoernstein S.N.W."/>
            <person name="Larsson A."/>
            <person name="Li F.W."/>
            <person name="Perroud P.F."/>
            <person name="Phillips J."/>
            <person name="Ranjan P."/>
            <person name="Rokshar D.S."/>
            <person name="Rothfels C.J."/>
            <person name="Schneider L."/>
            <person name="Shu S."/>
            <person name="Stevenson D.W."/>
            <person name="Thummler F."/>
            <person name="Tillich M."/>
            <person name="Villarreal Aguilar J.C."/>
            <person name="Widiez T."/>
            <person name="Wong G.K."/>
            <person name="Wymore A."/>
            <person name="Zhang Y."/>
            <person name="Zimmer A.D."/>
            <person name="Quatrano R.S."/>
            <person name="Mayer K.F.X."/>
            <person name="Goodstein D."/>
            <person name="Casacuberta J.M."/>
            <person name="Vandepoele K."/>
            <person name="Reski R."/>
            <person name="Cuming A.C."/>
            <person name="Tuskan G.A."/>
            <person name="Maumus F."/>
            <person name="Salse J."/>
            <person name="Schmutz J."/>
            <person name="Rensing S.A."/>
        </authorList>
    </citation>
    <scope>NUCLEOTIDE SEQUENCE [LARGE SCALE GENOMIC DNA]</scope>
</reference>
<sequence length="81" mass="9166">MESFRRRRRSEGKGVSEIARVRLHEAFSQNVDAVITPPDCCCAFLYTLFPDSCYFWRLIEGAAGGEVDPDMNCHSCISEAF</sequence>
<accession>A0A2K1I9W5</accession>
<organism evidence="1">
    <name type="scientific">Physcomitrium patens</name>
    <name type="common">Spreading-leaved earth moss</name>
    <name type="synonym">Physcomitrella patens</name>
    <dbReference type="NCBI Taxonomy" id="3218"/>
    <lineage>
        <taxon>Eukaryota</taxon>
        <taxon>Viridiplantae</taxon>
        <taxon>Streptophyta</taxon>
        <taxon>Embryophyta</taxon>
        <taxon>Bryophyta</taxon>
        <taxon>Bryophytina</taxon>
        <taxon>Bryopsida</taxon>
        <taxon>Funariidae</taxon>
        <taxon>Funariales</taxon>
        <taxon>Funariaceae</taxon>
        <taxon>Physcomitrium</taxon>
    </lineage>
</organism>
<proteinExistence type="predicted"/>
<gene>
    <name evidence="1" type="ORF">PHYPA_031160</name>
</gene>